<reference evidence="3 5" key="2">
    <citation type="submission" date="2016-10" db="EMBL/GenBank/DDBJ databases">
        <authorList>
            <person name="de Groot N.N."/>
        </authorList>
    </citation>
    <scope>NUCLEOTIDE SEQUENCE [LARGE SCALE GENOMIC DNA]</scope>
    <source>
        <strain evidence="3 5">CGMCC 1.10210</strain>
    </source>
</reference>
<reference evidence="2 4" key="1">
    <citation type="submission" date="2015-03" db="EMBL/GenBank/DDBJ databases">
        <authorList>
            <person name="Lepp D."/>
            <person name="Hassan Y.I."/>
            <person name="Li X.-Z."/>
            <person name="Zhou T."/>
        </authorList>
    </citation>
    <scope>NUCLEOTIDE SEQUENCE [LARGE SCALE GENOMIC DNA]</scope>
    <source>
        <strain evidence="2 4">Cr7-05</strain>
    </source>
</reference>
<evidence type="ECO:0000259" key="1">
    <source>
        <dbReference type="PROSITE" id="PS51819"/>
    </source>
</evidence>
<organism evidence="3 5">
    <name type="scientific">Devosia psychrophila</name>
    <dbReference type="NCBI Taxonomy" id="728005"/>
    <lineage>
        <taxon>Bacteria</taxon>
        <taxon>Pseudomonadati</taxon>
        <taxon>Pseudomonadota</taxon>
        <taxon>Alphaproteobacteria</taxon>
        <taxon>Hyphomicrobiales</taxon>
        <taxon>Devosiaceae</taxon>
        <taxon>Devosia</taxon>
    </lineage>
</organism>
<dbReference type="PATRIC" id="fig|728005.3.peg.142"/>
<dbReference type="OrthoDB" id="7223073at2"/>
<gene>
    <name evidence="3" type="ORF">SAMN04488059_11762</name>
    <name evidence="2" type="ORF">WH91_01900</name>
</gene>
<dbReference type="PROSITE" id="PS51819">
    <property type="entry name" value="VOC"/>
    <property type="match status" value="1"/>
</dbReference>
<dbReference type="Gene3D" id="3.10.180.10">
    <property type="entry name" value="2,3-Dihydroxybiphenyl 1,2-Dioxygenase, domain 1"/>
    <property type="match status" value="1"/>
</dbReference>
<dbReference type="InterPro" id="IPR029068">
    <property type="entry name" value="Glyas_Bleomycin-R_OHBP_Dase"/>
</dbReference>
<dbReference type="GO" id="GO:0051213">
    <property type="term" value="F:dioxygenase activity"/>
    <property type="evidence" value="ECO:0007669"/>
    <property type="project" value="UniProtKB-KW"/>
</dbReference>
<keyword evidence="4" id="KW-1185">Reference proteome</keyword>
<dbReference type="InterPro" id="IPR037523">
    <property type="entry name" value="VOC_core"/>
</dbReference>
<protein>
    <submittedName>
        <fullName evidence="3">Catechol 2,3-dioxygenase</fullName>
    </submittedName>
    <submittedName>
        <fullName evidence="2">Glyoxalase</fullName>
    </submittedName>
</protein>
<accession>A0A0F5Q190</accession>
<evidence type="ECO:0000313" key="3">
    <source>
        <dbReference type="EMBL" id="SFD01111.1"/>
    </source>
</evidence>
<dbReference type="Proteomes" id="UP000033519">
    <property type="component" value="Unassembled WGS sequence"/>
</dbReference>
<evidence type="ECO:0000313" key="5">
    <source>
        <dbReference type="Proteomes" id="UP000182258"/>
    </source>
</evidence>
<dbReference type="AlphaFoldDB" id="A0A0F5Q190"/>
<dbReference type="EMBL" id="FOMB01000017">
    <property type="protein sequence ID" value="SFD01111.1"/>
    <property type="molecule type" value="Genomic_DNA"/>
</dbReference>
<dbReference type="STRING" id="728005.SAMN04488059_11762"/>
<dbReference type="CDD" id="cd06587">
    <property type="entry name" value="VOC"/>
    <property type="match status" value="1"/>
</dbReference>
<keyword evidence="3" id="KW-0560">Oxidoreductase</keyword>
<sequence>MRLNHVNLAVTDVEPAKSFLMTYFGLRDLGGGNKNMAFLQDDEGLVLSMFKGKDIAYPATFHIGFIQASEAAVDDINARMKADGIDVAAPERSHGWTFYVRAPGGFLVEVLC</sequence>
<keyword evidence="3" id="KW-0223">Dioxygenase</keyword>
<evidence type="ECO:0000313" key="4">
    <source>
        <dbReference type="Proteomes" id="UP000033519"/>
    </source>
</evidence>
<dbReference type="Pfam" id="PF00903">
    <property type="entry name" value="Glyoxalase"/>
    <property type="match status" value="1"/>
</dbReference>
<dbReference type="InterPro" id="IPR051332">
    <property type="entry name" value="Fosfomycin_Res_Enzymes"/>
</dbReference>
<evidence type="ECO:0000313" key="2">
    <source>
        <dbReference type="EMBL" id="KKC34625.1"/>
    </source>
</evidence>
<proteinExistence type="predicted"/>
<dbReference type="EMBL" id="LAPV01000011">
    <property type="protein sequence ID" value="KKC34625.1"/>
    <property type="molecule type" value="Genomic_DNA"/>
</dbReference>
<dbReference type="PANTHER" id="PTHR36113:SF3">
    <property type="entry name" value="SLL5075 PROTEIN"/>
    <property type="match status" value="1"/>
</dbReference>
<dbReference type="InterPro" id="IPR004360">
    <property type="entry name" value="Glyas_Fos-R_dOase_dom"/>
</dbReference>
<name>A0A0F5Q190_9HYPH</name>
<dbReference type="Proteomes" id="UP000182258">
    <property type="component" value="Unassembled WGS sequence"/>
</dbReference>
<dbReference type="SUPFAM" id="SSF54593">
    <property type="entry name" value="Glyoxalase/Bleomycin resistance protein/Dihydroxybiphenyl dioxygenase"/>
    <property type="match status" value="1"/>
</dbReference>
<feature type="domain" description="VOC" evidence="1">
    <location>
        <begin position="2"/>
        <end position="112"/>
    </location>
</feature>
<dbReference type="PANTHER" id="PTHR36113">
    <property type="entry name" value="LYASE, PUTATIVE-RELATED-RELATED"/>
    <property type="match status" value="1"/>
</dbReference>